<gene>
    <name evidence="1" type="ORF">SINV_04290</name>
</gene>
<reference evidence="1" key="1">
    <citation type="journal article" date="2011" name="Proc. Natl. Acad. Sci. U.S.A.">
        <title>The genome of the fire ant Solenopsis invicta.</title>
        <authorList>
            <person name="Wurm Y."/>
            <person name="Wang J."/>
            <person name="Riba-Grognuz O."/>
            <person name="Corona M."/>
            <person name="Nygaard S."/>
            <person name="Hunt B.G."/>
            <person name="Ingram K.K."/>
            <person name="Falquet L."/>
            <person name="Nipitwattanaphon M."/>
            <person name="Gotzek D."/>
            <person name="Dijkstra M.B."/>
            <person name="Oettler J."/>
            <person name="Comtesse F."/>
            <person name="Shih C.J."/>
            <person name="Wu W.J."/>
            <person name="Yang C.C."/>
            <person name="Thomas J."/>
            <person name="Beaudoing E."/>
            <person name="Pradervand S."/>
            <person name="Flegel V."/>
            <person name="Cook E.D."/>
            <person name="Fabbretti R."/>
            <person name="Stockinger H."/>
            <person name="Long L."/>
            <person name="Farmerie W.G."/>
            <person name="Oakey J."/>
            <person name="Boomsma J.J."/>
            <person name="Pamilo P."/>
            <person name="Yi S.V."/>
            <person name="Heinze J."/>
            <person name="Goodisman M.A."/>
            <person name="Farinelli L."/>
            <person name="Harshman K."/>
            <person name="Hulo N."/>
            <person name="Cerutti L."/>
            <person name="Xenarios I."/>
            <person name="Shoemaker D."/>
            <person name="Keller L."/>
        </authorList>
    </citation>
    <scope>NUCLEOTIDE SEQUENCE [LARGE SCALE GENOMIC DNA]</scope>
</reference>
<accession>E9IF91</accession>
<dbReference type="HOGENOM" id="CLU_1483809_0_0_1"/>
<protein>
    <submittedName>
        <fullName evidence="1">Uncharacterized protein</fullName>
    </submittedName>
</protein>
<proteinExistence type="predicted"/>
<dbReference type="AlphaFoldDB" id="E9IF91"/>
<dbReference type="EMBL" id="GL762797">
    <property type="protein sequence ID" value="EFZ20762.1"/>
    <property type="molecule type" value="Genomic_DNA"/>
</dbReference>
<evidence type="ECO:0000313" key="1">
    <source>
        <dbReference type="EMBL" id="EFZ20762.1"/>
    </source>
</evidence>
<organism>
    <name type="scientific">Solenopsis invicta</name>
    <name type="common">Red imported fire ant</name>
    <name type="synonym">Solenopsis wagneri</name>
    <dbReference type="NCBI Taxonomy" id="13686"/>
    <lineage>
        <taxon>Eukaryota</taxon>
        <taxon>Metazoa</taxon>
        <taxon>Ecdysozoa</taxon>
        <taxon>Arthropoda</taxon>
        <taxon>Hexapoda</taxon>
        <taxon>Insecta</taxon>
        <taxon>Pterygota</taxon>
        <taxon>Neoptera</taxon>
        <taxon>Endopterygota</taxon>
        <taxon>Hymenoptera</taxon>
        <taxon>Apocrita</taxon>
        <taxon>Aculeata</taxon>
        <taxon>Formicoidea</taxon>
        <taxon>Formicidae</taxon>
        <taxon>Myrmicinae</taxon>
        <taxon>Solenopsis</taxon>
    </lineage>
</organism>
<feature type="non-terminal residue" evidence="1">
    <location>
        <position position="182"/>
    </location>
</feature>
<name>E9IF91_SOLIN</name>
<sequence length="182" mass="19941">MSRRKFVNDALKHEIVTGDDLLEICVAIAAFQDPIKYILIGLSDLATRFFNQVEPWSKNIYGNLKPLFGLTVGIARVALSRSHVSAAIPTSCYSLSPSVIFVRTAAFMNANYQSSPHVADILPFLADSQLREEKEEAEAGKVDPDVGKEKGINIYLNIKGGIFIGSVSSNHVSLFGMYTTND</sequence>